<dbReference type="EMBL" id="SZYE01000236">
    <property type="protein sequence ID" value="TKR22171.1"/>
    <property type="molecule type" value="Genomic_DNA"/>
</dbReference>
<accession>A0A7Z8JWG4</accession>
<protein>
    <recommendedName>
        <fullName evidence="3">DNA polymerase Y family protein</fullName>
    </recommendedName>
</protein>
<proteinExistence type="predicted"/>
<reference evidence="1 2" key="1">
    <citation type="submission" date="2019-05" db="EMBL/GenBank/DDBJ databases">
        <title>Genome sequence of Cellulomonas hominis strain CS1.</title>
        <authorList>
            <person name="Belmont J."/>
            <person name="Maclea K.S."/>
        </authorList>
    </citation>
    <scope>NUCLEOTIDE SEQUENCE [LARGE SCALE GENOMIC DNA]</scope>
    <source>
        <strain evidence="1 2">CS1</strain>
    </source>
</reference>
<evidence type="ECO:0000313" key="2">
    <source>
        <dbReference type="Proteomes" id="UP000308121"/>
    </source>
</evidence>
<feature type="non-terminal residue" evidence="1">
    <location>
        <position position="1"/>
    </location>
</feature>
<evidence type="ECO:0000313" key="1">
    <source>
        <dbReference type="EMBL" id="TKR22171.1"/>
    </source>
</evidence>
<dbReference type="Proteomes" id="UP000308121">
    <property type="component" value="Unassembled WGS sequence"/>
</dbReference>
<dbReference type="AlphaFoldDB" id="A0A7Z8JWG4"/>
<organism evidence="1 2">
    <name type="scientific">Cellulomonas hominis</name>
    <dbReference type="NCBI Taxonomy" id="156981"/>
    <lineage>
        <taxon>Bacteria</taxon>
        <taxon>Bacillati</taxon>
        <taxon>Actinomycetota</taxon>
        <taxon>Actinomycetes</taxon>
        <taxon>Micrococcales</taxon>
        <taxon>Cellulomonadaceae</taxon>
        <taxon>Cellulomonas</taxon>
    </lineage>
</organism>
<comment type="caution">
    <text evidence="1">The sequence shown here is derived from an EMBL/GenBank/DDBJ whole genome shotgun (WGS) entry which is preliminary data.</text>
</comment>
<gene>
    <name evidence="1" type="ORF">FA014_17880</name>
</gene>
<evidence type="ECO:0008006" key="3">
    <source>
        <dbReference type="Google" id="ProtNLM"/>
    </source>
</evidence>
<sequence length="80" mass="8753">FAQPLDGGRAAIAYRDLDRTADGLGADGPAWRDTFGPLAERWWSPAEAGLRVHLQVTLGDGRALLLAWRPDGWTCEAVYD</sequence>
<name>A0A7Z8JWG4_9CELL</name>